<feature type="non-terminal residue" evidence="1">
    <location>
        <position position="1"/>
    </location>
</feature>
<organism evidence="1">
    <name type="scientific">Arion vulgaris</name>
    <dbReference type="NCBI Taxonomy" id="1028688"/>
    <lineage>
        <taxon>Eukaryota</taxon>
        <taxon>Metazoa</taxon>
        <taxon>Spiralia</taxon>
        <taxon>Lophotrochozoa</taxon>
        <taxon>Mollusca</taxon>
        <taxon>Gastropoda</taxon>
        <taxon>Heterobranchia</taxon>
        <taxon>Euthyneura</taxon>
        <taxon>Panpulmonata</taxon>
        <taxon>Eupulmonata</taxon>
        <taxon>Stylommatophora</taxon>
        <taxon>Helicina</taxon>
        <taxon>Arionoidea</taxon>
        <taxon>Arionidae</taxon>
        <taxon>Arion</taxon>
    </lineage>
</organism>
<dbReference type="EMBL" id="HACG01018436">
    <property type="protein sequence ID" value="CEK65301.1"/>
    <property type="molecule type" value="Transcribed_RNA"/>
</dbReference>
<proteinExistence type="predicted"/>
<reference evidence="1" key="1">
    <citation type="submission" date="2014-12" db="EMBL/GenBank/DDBJ databases">
        <title>Insight into the proteome of Arion vulgaris.</title>
        <authorList>
            <person name="Aradska J."/>
            <person name="Bulat T."/>
            <person name="Smidak R."/>
            <person name="Sarate P."/>
            <person name="Gangsoo J."/>
            <person name="Sialana F."/>
            <person name="Bilban M."/>
            <person name="Lubec G."/>
        </authorList>
    </citation>
    <scope>NUCLEOTIDE SEQUENCE</scope>
    <source>
        <tissue evidence="1">Skin</tissue>
    </source>
</reference>
<gene>
    <name evidence="1" type="primary">ORF54597</name>
</gene>
<sequence length="111" mass="12089">VADMPQSLVTHTWMNQDDDKIEVDINNTAKNCNLEDEAMSDCTVNILSNESVIFIPNKDAENQTSSVCGAIITPHPGEGTGQQGLIMDSYANQGKHFTALPCKEQSSYIIS</sequence>
<dbReference type="AlphaFoldDB" id="A0A0B6ZBK6"/>
<accession>A0A0B6ZBK6</accession>
<protein>
    <submittedName>
        <fullName evidence="1">Uncharacterized protein</fullName>
    </submittedName>
</protein>
<name>A0A0B6ZBK6_9EUPU</name>
<feature type="non-terminal residue" evidence="1">
    <location>
        <position position="111"/>
    </location>
</feature>
<evidence type="ECO:0000313" key="1">
    <source>
        <dbReference type="EMBL" id="CEK65301.1"/>
    </source>
</evidence>